<dbReference type="InterPro" id="IPR023198">
    <property type="entry name" value="PGP-like_dom2"/>
</dbReference>
<proteinExistence type="predicted"/>
<evidence type="ECO:0000313" key="2">
    <source>
        <dbReference type="Proteomes" id="UP000438991"/>
    </source>
</evidence>
<protein>
    <submittedName>
        <fullName evidence="1">HAD hydrolase-like protein</fullName>
    </submittedName>
</protein>
<dbReference type="Pfam" id="PF13419">
    <property type="entry name" value="HAD_2"/>
    <property type="match status" value="1"/>
</dbReference>
<dbReference type="Gene3D" id="1.10.150.240">
    <property type="entry name" value="Putative phosphatase, domain 2"/>
    <property type="match status" value="1"/>
</dbReference>
<organism evidence="1 2">
    <name type="scientific">Rhodoplanes serenus</name>
    <dbReference type="NCBI Taxonomy" id="200615"/>
    <lineage>
        <taxon>Bacteria</taxon>
        <taxon>Pseudomonadati</taxon>
        <taxon>Pseudomonadota</taxon>
        <taxon>Alphaproteobacteria</taxon>
        <taxon>Hyphomicrobiales</taxon>
        <taxon>Nitrobacteraceae</taxon>
        <taxon>Rhodoplanes</taxon>
    </lineage>
</organism>
<dbReference type="PANTHER" id="PTHR43434:SF16">
    <property type="entry name" value="BLL8046 PROTEIN"/>
    <property type="match status" value="1"/>
</dbReference>
<dbReference type="EMBL" id="WNKV01000009">
    <property type="protein sequence ID" value="MTW17202.1"/>
    <property type="molecule type" value="Genomic_DNA"/>
</dbReference>
<sequence>MAVARRIRRRGWMNAANKTAADAEPRRPVVRHLAVRSRVGGSLAEARAYLLVVEGVLVDTVLPSVNCWLQTLAEFGFTFRTADVHRFQGLDAADLLDRLLPAGEAQENKEFILAKYQMRFVGEVLPTLRVMPGVRDLVADLVGRGAKVALVSAARGEELAGYRALLGLDDLVATVVSGDDVANGMPHPDRLAAALDRLGIRQPADALLVGPSPYDAEAAHLAKIRAVGMLSGLFARADLMNAGCRDVFLDPKSVRLALATSEVAA</sequence>
<dbReference type="PANTHER" id="PTHR43434">
    <property type="entry name" value="PHOSPHOGLYCOLATE PHOSPHATASE"/>
    <property type="match status" value="1"/>
</dbReference>
<reference evidence="1 2" key="1">
    <citation type="submission" date="2019-11" db="EMBL/GenBank/DDBJ databases">
        <title>Whole-genome sequence of Rhodoplanes serenus DSM 18633, type strain.</title>
        <authorList>
            <person name="Kyndt J.A."/>
            <person name="Meyer T.E."/>
        </authorList>
    </citation>
    <scope>NUCLEOTIDE SEQUENCE [LARGE SCALE GENOMIC DNA]</scope>
    <source>
        <strain evidence="1 2">DSM 18633</strain>
    </source>
</reference>
<dbReference type="GO" id="GO:0008967">
    <property type="term" value="F:phosphoglycolate phosphatase activity"/>
    <property type="evidence" value="ECO:0007669"/>
    <property type="project" value="TreeGrafter"/>
</dbReference>
<dbReference type="SUPFAM" id="SSF56784">
    <property type="entry name" value="HAD-like"/>
    <property type="match status" value="1"/>
</dbReference>
<gene>
    <name evidence="1" type="ORF">GJ689_13410</name>
</gene>
<dbReference type="InterPro" id="IPR023214">
    <property type="entry name" value="HAD_sf"/>
</dbReference>
<dbReference type="InterPro" id="IPR036412">
    <property type="entry name" value="HAD-like_sf"/>
</dbReference>
<dbReference type="Proteomes" id="UP000438991">
    <property type="component" value="Unassembled WGS sequence"/>
</dbReference>
<name>A0A327JZ32_9BRAD</name>
<accession>A0A327JZ32</accession>
<keyword evidence="1" id="KW-0378">Hydrolase</keyword>
<dbReference type="InterPro" id="IPR041492">
    <property type="entry name" value="HAD_2"/>
</dbReference>
<dbReference type="Gene3D" id="3.40.50.1000">
    <property type="entry name" value="HAD superfamily/HAD-like"/>
    <property type="match status" value="1"/>
</dbReference>
<dbReference type="GO" id="GO:0006281">
    <property type="term" value="P:DNA repair"/>
    <property type="evidence" value="ECO:0007669"/>
    <property type="project" value="TreeGrafter"/>
</dbReference>
<evidence type="ECO:0000313" key="1">
    <source>
        <dbReference type="EMBL" id="MTW17202.1"/>
    </source>
</evidence>
<dbReference type="RefSeq" id="WP_111387401.1">
    <property type="nucleotide sequence ID" value="NZ_NPEW01000224.1"/>
</dbReference>
<comment type="caution">
    <text evidence="1">The sequence shown here is derived from an EMBL/GenBank/DDBJ whole genome shotgun (WGS) entry which is preliminary data.</text>
</comment>
<dbReference type="InterPro" id="IPR050155">
    <property type="entry name" value="HAD-like_hydrolase_sf"/>
</dbReference>
<dbReference type="GO" id="GO:0005829">
    <property type="term" value="C:cytosol"/>
    <property type="evidence" value="ECO:0007669"/>
    <property type="project" value="TreeGrafter"/>
</dbReference>
<dbReference type="AlphaFoldDB" id="A0A327JZ32"/>